<gene>
    <name evidence="3" type="ORF">BSTOLATCC_MIC5187</name>
</gene>
<name>A0AAU9I9F7_9CILI</name>
<dbReference type="PANTHER" id="PTHR38150">
    <property type="entry name" value="EF-HAND DOMAIN-CONTAINING PROTEIN"/>
    <property type="match status" value="1"/>
</dbReference>
<feature type="compositionally biased region" description="Low complexity" evidence="2">
    <location>
        <begin position="662"/>
        <end position="671"/>
    </location>
</feature>
<keyword evidence="4" id="KW-1185">Reference proteome</keyword>
<dbReference type="EMBL" id="CAJZBQ010000005">
    <property type="protein sequence ID" value="CAG9311928.1"/>
    <property type="molecule type" value="Genomic_DNA"/>
</dbReference>
<keyword evidence="1" id="KW-0175">Coiled coil</keyword>
<feature type="region of interest" description="Disordered" evidence="2">
    <location>
        <begin position="112"/>
        <end position="150"/>
    </location>
</feature>
<protein>
    <submittedName>
        <fullName evidence="3">Uncharacterized protein</fullName>
    </submittedName>
</protein>
<evidence type="ECO:0000256" key="1">
    <source>
        <dbReference type="SAM" id="Coils"/>
    </source>
</evidence>
<accession>A0AAU9I9F7</accession>
<comment type="caution">
    <text evidence="3">The sequence shown here is derived from an EMBL/GenBank/DDBJ whole genome shotgun (WGS) entry which is preliminary data.</text>
</comment>
<sequence>MSSSDFSSESDFDMDVDEGTAVGSVMPSIQVSEAPRIIESQVSAQSDEDSELEEPPKITVLKSEKEPSSVEISSGSSDLDSVVDTPQPKQSPPKEEMKFLAVNKKPMTIGVKDFNKTVPSPMISPITKPKPSPNMLTTQKKHLHTKSSRDFSDLNFDDDFASTQKPKGKPIDVERLYRFQAKTQAKIKELAGAQVKKDMEQCTFKPNIKTSREKRTAEEFINDMERMEKTRQNAIENLRNENLKAYGRGGLKPKPTICKKSKIMVKQHQNGKNKVPVHEKLWKDHTKKDREQLLSPIKSVKEDRRSFTPSINQKSLRLERSESIDNRLYNDALRRKRAASESPVTESVFRGRLITENSEKVLAKKFEIDFSSKLKELNIEDAINYTKFVTLLKAMSFIIGTDNDEERNTIIEIWKLLKPIENYVSIENVLNIFKGIMNYPLSEGNEELLVFDRDFLHKTFFSLSENRTNAVSFSNKNPRFKDKIKQYSFRPSLNKTSSLLAGRSRNNRSFLSGQKSNVDFLVTEQQVLQEKWEEMKKLKEKEDAKKYTFKPTINKKKPAAPSTPKNKDMLAAQYKQLSSEKDRFEALYSLAKVEKSKKEKIAKSKEDIEIEENMKECTFTPKLETQKFNNEYDQVKGVSQMINKLRKGKTEVSEENSYRKGNSLSQSRQSRLSNYEKQLTKDIGERDTYQNSESSEDEDCLTVSVNLPNGVVDTLVIYRHDNKADVIQRFIDKHSIDDSSAKKLIDGLN</sequence>
<dbReference type="Proteomes" id="UP001162131">
    <property type="component" value="Unassembled WGS sequence"/>
</dbReference>
<feature type="region of interest" description="Disordered" evidence="2">
    <location>
        <begin position="647"/>
        <end position="671"/>
    </location>
</feature>
<evidence type="ECO:0000313" key="3">
    <source>
        <dbReference type="EMBL" id="CAG9311928.1"/>
    </source>
</evidence>
<organism evidence="3 4">
    <name type="scientific">Blepharisma stoltei</name>
    <dbReference type="NCBI Taxonomy" id="1481888"/>
    <lineage>
        <taxon>Eukaryota</taxon>
        <taxon>Sar</taxon>
        <taxon>Alveolata</taxon>
        <taxon>Ciliophora</taxon>
        <taxon>Postciliodesmatophora</taxon>
        <taxon>Heterotrichea</taxon>
        <taxon>Heterotrichida</taxon>
        <taxon>Blepharismidae</taxon>
        <taxon>Blepharisma</taxon>
    </lineage>
</organism>
<evidence type="ECO:0000313" key="4">
    <source>
        <dbReference type="Proteomes" id="UP001162131"/>
    </source>
</evidence>
<feature type="compositionally biased region" description="Acidic residues" evidence="2">
    <location>
        <begin position="8"/>
        <end position="18"/>
    </location>
</feature>
<feature type="compositionally biased region" description="Basic and acidic residues" evidence="2">
    <location>
        <begin position="648"/>
        <end position="658"/>
    </location>
</feature>
<reference evidence="3" key="1">
    <citation type="submission" date="2021-09" db="EMBL/GenBank/DDBJ databases">
        <authorList>
            <consortium name="AG Swart"/>
            <person name="Singh M."/>
            <person name="Singh A."/>
            <person name="Seah K."/>
            <person name="Emmerich C."/>
        </authorList>
    </citation>
    <scope>NUCLEOTIDE SEQUENCE</scope>
    <source>
        <strain evidence="3">ATCC30299</strain>
    </source>
</reference>
<dbReference type="PANTHER" id="PTHR38150:SF1">
    <property type="entry name" value="PFU DOMAIN-CONTAINING PROTEIN"/>
    <property type="match status" value="1"/>
</dbReference>
<dbReference type="AlphaFoldDB" id="A0AAU9I9F7"/>
<proteinExistence type="predicted"/>
<evidence type="ECO:0000256" key="2">
    <source>
        <dbReference type="SAM" id="MobiDB-lite"/>
    </source>
</evidence>
<feature type="compositionally biased region" description="Low complexity" evidence="2">
    <location>
        <begin position="69"/>
        <end position="84"/>
    </location>
</feature>
<feature type="region of interest" description="Disordered" evidence="2">
    <location>
        <begin position="1"/>
        <end position="96"/>
    </location>
</feature>
<feature type="coiled-coil region" evidence="1">
    <location>
        <begin position="217"/>
        <end position="244"/>
    </location>
</feature>